<dbReference type="InterPro" id="IPR011990">
    <property type="entry name" value="TPR-like_helical_dom_sf"/>
</dbReference>
<dbReference type="InterPro" id="IPR002885">
    <property type="entry name" value="PPR_rpt"/>
</dbReference>
<dbReference type="PANTHER" id="PTHR47926">
    <property type="entry name" value="PENTATRICOPEPTIDE REPEAT-CONTAINING PROTEIN"/>
    <property type="match status" value="1"/>
</dbReference>
<dbReference type="Gene3D" id="1.25.40.10">
    <property type="entry name" value="Tetratricopeptide repeat domain"/>
    <property type="match status" value="1"/>
</dbReference>
<dbReference type="PROSITE" id="PS51375">
    <property type="entry name" value="PPR"/>
    <property type="match status" value="1"/>
</dbReference>
<feature type="repeat" description="PPR" evidence="2">
    <location>
        <begin position="25"/>
        <end position="60"/>
    </location>
</feature>
<proteinExistence type="predicted"/>
<protein>
    <submittedName>
        <fullName evidence="3">Pentatricopeptide repeat-containing protein</fullName>
    </submittedName>
</protein>
<reference evidence="3" key="3">
    <citation type="submission" date="2023-07" db="EMBL/GenBank/DDBJ databases">
        <title>An improved reference 1 genome and first organelle genomes of Quercus suber.</title>
        <authorList>
            <consortium name="Genosuber Consortium"/>
            <person name="Usie A."/>
            <person name="Serra O."/>
            <person name="Barros P."/>
        </authorList>
    </citation>
    <scope>NUCLEOTIDE SEQUENCE</scope>
    <source>
        <strain evidence="3">HL8</strain>
        <tissue evidence="3">Leaves</tissue>
    </source>
</reference>
<evidence type="ECO:0000256" key="1">
    <source>
        <dbReference type="ARBA" id="ARBA00022737"/>
    </source>
</evidence>
<sequence length="117" mass="13393">MLVGYVQCNLMSETLHEFNKMPYRDVMAWTTLISGYARSEYGNEWALELFRRMRGSGEVEPNEFTLDCVIRACGRLGSLREGRIAYGLLIKYGFGFDQSIASALIEFYCDCEPIHEA</sequence>
<comment type="caution">
    <text evidence="3">The sequence shown here is derived from an EMBL/GenBank/DDBJ whole genome shotgun (WGS) entry which is preliminary data.</text>
</comment>
<accession>A0AAW0M086</accession>
<name>A0AAW0M086_QUESU</name>
<dbReference type="EMBL" id="PKMF04000029">
    <property type="protein sequence ID" value="KAK7857250.1"/>
    <property type="molecule type" value="Genomic_DNA"/>
</dbReference>
<dbReference type="GO" id="GO:0009451">
    <property type="term" value="P:RNA modification"/>
    <property type="evidence" value="ECO:0007669"/>
    <property type="project" value="InterPro"/>
</dbReference>
<reference evidence="3" key="2">
    <citation type="journal article" date="2018" name="Sci. Data">
        <title>The draft genome sequence of cork oak.</title>
        <authorList>
            <person name="Ramos A.M."/>
            <person name="Usie A."/>
            <person name="Barbosa P."/>
            <person name="Barros P.M."/>
            <person name="Capote T."/>
            <person name="Chaves I."/>
            <person name="Simoes F."/>
            <person name="Abreu I."/>
            <person name="Carrasquinho I."/>
            <person name="Faro C."/>
            <person name="Guimaraes J.B."/>
            <person name="Mendonca D."/>
            <person name="Nobrega F."/>
            <person name="Rodrigues L."/>
            <person name="Saibo N.J.M."/>
            <person name="Varela M.C."/>
            <person name="Egas C."/>
            <person name="Matos J."/>
            <person name="Miguel C.M."/>
            <person name="Oliveira M.M."/>
            <person name="Ricardo C.P."/>
            <person name="Goncalves S."/>
        </authorList>
    </citation>
    <scope>NUCLEOTIDE SEQUENCE [LARGE SCALE GENOMIC DNA]</scope>
    <source>
        <strain evidence="3">HL8</strain>
    </source>
</reference>
<dbReference type="Pfam" id="PF13041">
    <property type="entry name" value="PPR_2"/>
    <property type="match status" value="1"/>
</dbReference>
<evidence type="ECO:0000256" key="2">
    <source>
        <dbReference type="PROSITE-ProRule" id="PRU00708"/>
    </source>
</evidence>
<dbReference type="AlphaFoldDB" id="A0AAW0M086"/>
<reference evidence="3" key="1">
    <citation type="submission" date="2017-12" db="EMBL/GenBank/DDBJ databases">
        <authorList>
            <person name="Barbosa P."/>
            <person name="Usie A."/>
            <person name="Ramos A.M."/>
        </authorList>
    </citation>
    <scope>NUCLEOTIDE SEQUENCE</scope>
    <source>
        <strain evidence="3">HL8</strain>
        <tissue evidence="3">Leaves</tissue>
    </source>
</reference>
<dbReference type="GO" id="GO:0003723">
    <property type="term" value="F:RNA binding"/>
    <property type="evidence" value="ECO:0007669"/>
    <property type="project" value="InterPro"/>
</dbReference>
<dbReference type="InterPro" id="IPR046960">
    <property type="entry name" value="PPR_At4g14850-like_plant"/>
</dbReference>
<evidence type="ECO:0000313" key="3">
    <source>
        <dbReference type="EMBL" id="KAK7857250.1"/>
    </source>
</evidence>
<dbReference type="NCBIfam" id="TIGR00756">
    <property type="entry name" value="PPR"/>
    <property type="match status" value="1"/>
</dbReference>
<organism evidence="3">
    <name type="scientific">Quercus suber</name>
    <name type="common">Cork oak</name>
    <dbReference type="NCBI Taxonomy" id="58331"/>
    <lineage>
        <taxon>Eukaryota</taxon>
        <taxon>Viridiplantae</taxon>
        <taxon>Streptophyta</taxon>
        <taxon>Embryophyta</taxon>
        <taxon>Tracheophyta</taxon>
        <taxon>Spermatophyta</taxon>
        <taxon>Magnoliopsida</taxon>
        <taxon>eudicotyledons</taxon>
        <taxon>Gunneridae</taxon>
        <taxon>Pentapetalae</taxon>
        <taxon>rosids</taxon>
        <taxon>fabids</taxon>
        <taxon>Fagales</taxon>
        <taxon>Fagaceae</taxon>
        <taxon>Quercus</taxon>
    </lineage>
</organism>
<gene>
    <name evidence="3" type="primary">PCMP-H38_4</name>
    <name evidence="3" type="ORF">CFP56_019128</name>
</gene>
<keyword evidence="1" id="KW-0677">Repeat</keyword>